<evidence type="ECO:0000313" key="5">
    <source>
        <dbReference type="Proteomes" id="UP000238314"/>
    </source>
</evidence>
<reference evidence="3" key="2">
    <citation type="submission" date="2017-01" db="EMBL/GenBank/DDBJ databases">
        <authorList>
            <person name="Mah S.A."/>
            <person name="Swanson W.J."/>
            <person name="Moy G.W."/>
            <person name="Vacquier V.D."/>
        </authorList>
    </citation>
    <scope>NUCLEOTIDE SEQUENCE [LARGE SCALE GENOMIC DNA]</scope>
    <source>
        <strain evidence="3">DSM 21068</strain>
    </source>
</reference>
<reference evidence="2 5" key="1">
    <citation type="submission" date="2016-11" db="EMBL/GenBank/DDBJ databases">
        <title>Whole genomes of Flavobacteriaceae.</title>
        <authorList>
            <person name="Stine C."/>
            <person name="Li C."/>
            <person name="Tadesse D."/>
        </authorList>
    </citation>
    <scope>NUCLEOTIDE SEQUENCE [LARGE SCALE GENOMIC DNA]</scope>
    <source>
        <strain evidence="2 5">DSM 21068</strain>
    </source>
</reference>
<protein>
    <recommendedName>
        <fullName evidence="6">DoxX family membrane protein</fullName>
    </recommendedName>
</protein>
<keyword evidence="1" id="KW-0472">Membrane</keyword>
<keyword evidence="5" id="KW-1185">Reference proteome</keyword>
<keyword evidence="1" id="KW-1133">Transmembrane helix</keyword>
<feature type="transmembrane region" description="Helical" evidence="1">
    <location>
        <begin position="175"/>
        <end position="195"/>
    </location>
</feature>
<name>A0A1N7PBN3_9FLAO</name>
<evidence type="ECO:0000313" key="2">
    <source>
        <dbReference type="EMBL" id="PQA95356.1"/>
    </source>
</evidence>
<evidence type="ECO:0000313" key="3">
    <source>
        <dbReference type="EMBL" id="SIT08045.1"/>
    </source>
</evidence>
<dbReference type="AlphaFoldDB" id="A0A1N7PBN3"/>
<keyword evidence="1" id="KW-0812">Transmembrane</keyword>
<dbReference type="EMBL" id="FTOJ01000012">
    <property type="protein sequence ID" value="SIT08045.1"/>
    <property type="molecule type" value="Genomic_DNA"/>
</dbReference>
<evidence type="ECO:0000313" key="4">
    <source>
        <dbReference type="Proteomes" id="UP000186246"/>
    </source>
</evidence>
<feature type="transmembrane region" description="Helical" evidence="1">
    <location>
        <begin position="21"/>
        <end position="39"/>
    </location>
</feature>
<feature type="transmembrane region" description="Helical" evidence="1">
    <location>
        <begin position="259"/>
        <end position="280"/>
    </location>
</feature>
<dbReference type="EMBL" id="MUGO01000007">
    <property type="protein sequence ID" value="PQA95356.1"/>
    <property type="molecule type" value="Genomic_DNA"/>
</dbReference>
<feature type="transmembrane region" description="Helical" evidence="1">
    <location>
        <begin position="59"/>
        <end position="77"/>
    </location>
</feature>
<gene>
    <name evidence="2" type="ORF">B0A70_05990</name>
    <name evidence="3" type="ORF">SAMN05421796_11278</name>
</gene>
<feature type="transmembrane region" description="Helical" evidence="1">
    <location>
        <begin position="82"/>
        <end position="100"/>
    </location>
</feature>
<organism evidence="3 4">
    <name type="scientific">Chryseobacterium piscicola</name>
    <dbReference type="NCBI Taxonomy" id="551459"/>
    <lineage>
        <taxon>Bacteria</taxon>
        <taxon>Pseudomonadati</taxon>
        <taxon>Bacteroidota</taxon>
        <taxon>Flavobacteriia</taxon>
        <taxon>Flavobacteriales</taxon>
        <taxon>Weeksellaceae</taxon>
        <taxon>Chryseobacterium group</taxon>
        <taxon>Chryseobacterium</taxon>
    </lineage>
</organism>
<evidence type="ECO:0008006" key="6">
    <source>
        <dbReference type="Google" id="ProtNLM"/>
    </source>
</evidence>
<sequence>MIARFKLISSENKQISLLMRGLALFWLITKLFSYKTWIFEREFPVIAPAEFLQNASANIHFILFIVAIIFLSLVLIFPKKKFVLIFIIVELLSCSLDTVRWQPWEYMYLCIFVVYLFNFNKTNFFFLLVHLLLVSMYVFSGLHKVNRGFLSAVWVEMILHRFLNLSIDTILTYKLFFVGLLIPFTELLAGILLLFTKNKRKITYFLIVVHLIILFLIGPFGLNYNPIVWGWNLAMIFLLIVVYLKPIQGLTPVFLKKNTVWLLLWFGMPVFSFFGMWYQYFSSSLYTGKEKQLYIYISKENKEYQVFSEPSVFTVNQDYYVVNLQNWALKEIKSIPLPENEIYHKISISLKKKLGKDCKKIILYNPQTKEQIVL</sequence>
<dbReference type="Proteomes" id="UP000186246">
    <property type="component" value="Unassembled WGS sequence"/>
</dbReference>
<evidence type="ECO:0000256" key="1">
    <source>
        <dbReference type="SAM" id="Phobius"/>
    </source>
</evidence>
<feature type="transmembrane region" description="Helical" evidence="1">
    <location>
        <begin position="202"/>
        <end position="222"/>
    </location>
</feature>
<accession>A0A1N7PBN3</accession>
<feature type="transmembrane region" description="Helical" evidence="1">
    <location>
        <begin position="228"/>
        <end position="247"/>
    </location>
</feature>
<feature type="transmembrane region" description="Helical" evidence="1">
    <location>
        <begin position="145"/>
        <end position="163"/>
    </location>
</feature>
<proteinExistence type="predicted"/>
<reference evidence="4" key="3">
    <citation type="submission" date="2017-01" db="EMBL/GenBank/DDBJ databases">
        <authorList>
            <person name="Varghese N."/>
            <person name="Submissions S."/>
        </authorList>
    </citation>
    <scope>NUCLEOTIDE SEQUENCE [LARGE SCALE GENOMIC DNA]</scope>
    <source>
        <strain evidence="4">DSM 21068</strain>
    </source>
</reference>
<dbReference type="Proteomes" id="UP000238314">
    <property type="component" value="Unassembled WGS sequence"/>
</dbReference>